<protein>
    <submittedName>
        <fullName evidence="1">RCG59180, isoform CRA_a</fullName>
    </submittedName>
</protein>
<proteinExistence type="predicted"/>
<organism evidence="1 2">
    <name type="scientific">Rattus norvegicus</name>
    <name type="common">Rat</name>
    <dbReference type="NCBI Taxonomy" id="10116"/>
    <lineage>
        <taxon>Eukaryota</taxon>
        <taxon>Metazoa</taxon>
        <taxon>Chordata</taxon>
        <taxon>Craniata</taxon>
        <taxon>Vertebrata</taxon>
        <taxon>Euteleostomi</taxon>
        <taxon>Mammalia</taxon>
        <taxon>Eutheria</taxon>
        <taxon>Euarchontoglires</taxon>
        <taxon>Glires</taxon>
        <taxon>Rodentia</taxon>
        <taxon>Myomorpha</taxon>
        <taxon>Muroidea</taxon>
        <taxon>Muridae</taxon>
        <taxon>Murinae</taxon>
        <taxon>Rattus</taxon>
    </lineage>
</organism>
<dbReference type="Proteomes" id="UP000234681">
    <property type="component" value="Chromosome 16"/>
</dbReference>
<dbReference type="AlphaFoldDB" id="A6KIT0"/>
<dbReference type="EMBL" id="CH474053">
    <property type="protein sequence ID" value="EDL87189.1"/>
    <property type="molecule type" value="Genomic_DNA"/>
</dbReference>
<accession>A6KIT0</accession>
<gene>
    <name evidence="1" type="ORF">rCG_59180</name>
</gene>
<reference evidence="1" key="1">
    <citation type="journal article" date="2005" name="Genome Res.">
        <title>Gene and alternative splicing annotation with AIR.</title>
        <authorList>
            <person name="Florea L."/>
            <person name="Di Francesco V."/>
            <person name="Miller J."/>
            <person name="Turner R."/>
            <person name="Yao A."/>
            <person name="Harris M."/>
            <person name="Walenz B."/>
            <person name="Mobarry C."/>
            <person name="Merkulov G.V."/>
            <person name="Charlab R."/>
            <person name="Dew I."/>
            <person name="Deng Z."/>
            <person name="Istrail S."/>
            <person name="Li P."/>
            <person name="Sutton G."/>
        </authorList>
    </citation>
    <scope>NUCLEOTIDE SEQUENCE</scope>
    <source>
        <strain evidence="1">BN</strain>
    </source>
</reference>
<name>A6KIT0_RAT</name>
<dbReference type="EMBL" id="CH474053">
    <property type="protein sequence ID" value="EDL87188.1"/>
    <property type="molecule type" value="Genomic_DNA"/>
</dbReference>
<sequence>MWSQRRTTSTAARSGDAWPLYRLTAGQACADNYTAARDREAHQQ</sequence>
<evidence type="ECO:0000313" key="1">
    <source>
        <dbReference type="EMBL" id="EDL87188.1"/>
    </source>
</evidence>
<reference evidence="1 2" key="2">
    <citation type="submission" date="2005-09" db="EMBL/GenBank/DDBJ databases">
        <authorList>
            <person name="Mural R.J."/>
            <person name="Li P.W."/>
            <person name="Adams M.D."/>
            <person name="Amanatides P.G."/>
            <person name="Baden-Tillson H."/>
            <person name="Barnstead M."/>
            <person name="Chin S.H."/>
            <person name="Dew I."/>
            <person name="Evans C.A."/>
            <person name="Ferriera S."/>
            <person name="Flanigan M."/>
            <person name="Fosler C."/>
            <person name="Glodek A."/>
            <person name="Gu Z."/>
            <person name="Holt R.A."/>
            <person name="Jennings D."/>
            <person name="Kraft C.L."/>
            <person name="Lu F."/>
            <person name="Nguyen T."/>
            <person name="Nusskern D.R."/>
            <person name="Pfannkoch C.M."/>
            <person name="Sitter C."/>
            <person name="Sutton G.G."/>
            <person name="Venter J.C."/>
            <person name="Wang Z."/>
            <person name="Woodage T."/>
            <person name="Zheng X.H."/>
            <person name="Zhong F."/>
        </authorList>
    </citation>
    <scope>NUCLEOTIDE SEQUENCE [LARGE SCALE GENOMIC DNA]</scope>
    <source>
        <strain evidence="1">BN</strain>
        <strain evidence="2">BN, Sprague-Dawley</strain>
    </source>
</reference>
<evidence type="ECO:0000313" key="2">
    <source>
        <dbReference type="Proteomes" id="UP000234681"/>
    </source>
</evidence>